<dbReference type="Gene3D" id="2.160.20.10">
    <property type="entry name" value="Single-stranded right-handed beta-helix, Pectin lyase-like"/>
    <property type="match status" value="1"/>
</dbReference>
<reference evidence="1 2" key="1">
    <citation type="submission" date="2019-03" db="EMBL/GenBank/DDBJ databases">
        <title>Genomic Encyclopedia of Type Strains, Phase IV (KMG-IV): sequencing the most valuable type-strain genomes for metagenomic binning, comparative biology and taxonomic classification.</title>
        <authorList>
            <person name="Goeker M."/>
        </authorList>
    </citation>
    <scope>NUCLEOTIDE SEQUENCE [LARGE SCALE GENOMIC DNA]</scope>
    <source>
        <strain evidence="1 2">DSM 100309</strain>
    </source>
</reference>
<proteinExistence type="predicted"/>
<gene>
    <name evidence="1" type="ORF">EDC63_10471</name>
</gene>
<organism evidence="1 2">
    <name type="scientific">Sulfurirhabdus autotrophica</name>
    <dbReference type="NCBI Taxonomy" id="1706046"/>
    <lineage>
        <taxon>Bacteria</taxon>
        <taxon>Pseudomonadati</taxon>
        <taxon>Pseudomonadota</taxon>
        <taxon>Betaproteobacteria</taxon>
        <taxon>Nitrosomonadales</taxon>
        <taxon>Sulfuricellaceae</taxon>
        <taxon>Sulfurirhabdus</taxon>
    </lineage>
</organism>
<dbReference type="SMART" id="SM00710">
    <property type="entry name" value="PbH1"/>
    <property type="match status" value="4"/>
</dbReference>
<sequence>MNHKSKNRQKIMIQSIAFILLAFSQTLSIARIFSVTPKNYFTSLKYLEPGDTLLLQPGNYLKGLPIHRINGEANQLITITGPTNGPQPVFIARQGHNTISINNTSYIVIRNLELDGQGFPVDGVKCEGNAEWAHHVTLENLVIKNHGNNQQSVGISTKCPAWNWVIRGNTILGAGTGIYLGNSDGSAPFVAGLIEFNRVADTIGYNLQIKHQNPRPDIAGMPTESSTTIIRHNLFSKTNNGATGPLARPNVLVGHWPLSGHGTTDRYEIYGNFFYQNPTEALFQGEGNIALYNNLFINDDGNAIRIRPHNDIPRAIAIFYNTVIASGTGISITIGPESEGFTQKVTANAVFAKQPIVAKWQKSNITDARLIAANYLVRPFVKYTEINLYPKKGQLKLQKLDSSIFNAFTDGDKDFNGRKREGLYCGAYSGDGRNPGWIPKLSDKIPF</sequence>
<dbReference type="Proteomes" id="UP000295367">
    <property type="component" value="Unassembled WGS sequence"/>
</dbReference>
<dbReference type="InterPro" id="IPR011050">
    <property type="entry name" value="Pectin_lyase_fold/virulence"/>
</dbReference>
<comment type="caution">
    <text evidence="1">The sequence shown here is derived from an EMBL/GenBank/DDBJ whole genome shotgun (WGS) entry which is preliminary data.</text>
</comment>
<dbReference type="InterPro" id="IPR006626">
    <property type="entry name" value="PbH1"/>
</dbReference>
<dbReference type="AlphaFoldDB" id="A0A4R3YBJ6"/>
<keyword evidence="2" id="KW-1185">Reference proteome</keyword>
<dbReference type="SUPFAM" id="SSF51126">
    <property type="entry name" value="Pectin lyase-like"/>
    <property type="match status" value="1"/>
</dbReference>
<evidence type="ECO:0008006" key="3">
    <source>
        <dbReference type="Google" id="ProtNLM"/>
    </source>
</evidence>
<accession>A0A4R3YBJ6</accession>
<dbReference type="EMBL" id="SMCO01000004">
    <property type="protein sequence ID" value="TCV88114.1"/>
    <property type="molecule type" value="Genomic_DNA"/>
</dbReference>
<dbReference type="InterPro" id="IPR012334">
    <property type="entry name" value="Pectin_lyas_fold"/>
</dbReference>
<protein>
    <recommendedName>
        <fullName evidence="3">Parallel beta helix pectate lyase-like protein</fullName>
    </recommendedName>
</protein>
<name>A0A4R3YBJ6_9PROT</name>
<evidence type="ECO:0000313" key="2">
    <source>
        <dbReference type="Proteomes" id="UP000295367"/>
    </source>
</evidence>
<evidence type="ECO:0000313" key="1">
    <source>
        <dbReference type="EMBL" id="TCV88114.1"/>
    </source>
</evidence>